<evidence type="ECO:0000259" key="11">
    <source>
        <dbReference type="Pfam" id="PF01035"/>
    </source>
</evidence>
<dbReference type="GO" id="GO:0006281">
    <property type="term" value="P:DNA repair"/>
    <property type="evidence" value="ECO:0007669"/>
    <property type="project" value="UniProtKB-KW"/>
</dbReference>
<dbReference type="InterPro" id="IPR036631">
    <property type="entry name" value="MGMT_N_sf"/>
</dbReference>
<feature type="domain" description="Methylated-DNA-[protein]-cysteine S-methyltransferase DNA binding" evidence="11">
    <location>
        <begin position="73"/>
        <end position="155"/>
    </location>
</feature>
<evidence type="ECO:0000256" key="1">
    <source>
        <dbReference type="ARBA" id="ARBA00001286"/>
    </source>
</evidence>
<protein>
    <recommendedName>
        <fullName evidence="5">Methylated-DNA--protein-cysteine methyltransferase</fullName>
        <ecNumber evidence="4">2.1.1.63</ecNumber>
    </recommendedName>
</protein>
<comment type="catalytic activity">
    <reaction evidence="1">
        <text>a 4-O-methyl-thymidine in DNA + L-cysteinyl-[protein] = a thymidine in DNA + S-methyl-L-cysteinyl-[protein]</text>
        <dbReference type="Rhea" id="RHEA:53428"/>
        <dbReference type="Rhea" id="RHEA-COMP:10131"/>
        <dbReference type="Rhea" id="RHEA-COMP:10132"/>
        <dbReference type="Rhea" id="RHEA-COMP:13555"/>
        <dbReference type="Rhea" id="RHEA-COMP:13556"/>
        <dbReference type="ChEBI" id="CHEBI:29950"/>
        <dbReference type="ChEBI" id="CHEBI:82612"/>
        <dbReference type="ChEBI" id="CHEBI:137386"/>
        <dbReference type="ChEBI" id="CHEBI:137387"/>
        <dbReference type="EC" id="2.1.1.63"/>
    </reaction>
</comment>
<dbReference type="PROSITE" id="PS00374">
    <property type="entry name" value="MGMT"/>
    <property type="match status" value="1"/>
</dbReference>
<evidence type="ECO:0000256" key="8">
    <source>
        <dbReference type="ARBA" id="ARBA00022763"/>
    </source>
</evidence>
<dbReference type="PANTHER" id="PTHR46460:SF1">
    <property type="entry name" value="METHYLATED-DNA--PROTEIN-CYSTEINE METHYLTRANSFERASE"/>
    <property type="match status" value="1"/>
</dbReference>
<dbReference type="InterPro" id="IPR001497">
    <property type="entry name" value="MethylDNA_cys_MeTrfase_AS"/>
</dbReference>
<evidence type="ECO:0000256" key="4">
    <source>
        <dbReference type="ARBA" id="ARBA00011918"/>
    </source>
</evidence>
<dbReference type="NCBIfam" id="TIGR00589">
    <property type="entry name" value="ogt"/>
    <property type="match status" value="1"/>
</dbReference>
<comment type="function">
    <text evidence="2">Involved in the cellular defense against the biological effects of O6-methylguanine (O6-MeG) and O4-methylthymine (O4-MeT) in DNA. Repairs the methylated nucleobase in DNA by stoichiometrically transferring the methyl group to a cysteine residue in the enzyme. This is a suicide reaction: the enzyme is irreversibly inactivated.</text>
</comment>
<sequence>MNVHSIRAIETPLGKMVAVASERGLTSLGWSDARENDYTTGQNHIEDTEVWVRAFFEHRSAPPPELDRSGLTAFQDKVLGTLSEVAPFGGVVSYGGLASASGSSGASRAVGSVMAGNPWALLVPCHRVVRSDGRVGNYSGCEGRTSKMWLLCHEGNRFDSEQRLIR</sequence>
<comment type="catalytic activity">
    <reaction evidence="10">
        <text>a 6-O-methyl-2'-deoxyguanosine in DNA + L-cysteinyl-[protein] = S-methyl-L-cysteinyl-[protein] + a 2'-deoxyguanosine in DNA</text>
        <dbReference type="Rhea" id="RHEA:24000"/>
        <dbReference type="Rhea" id="RHEA-COMP:10131"/>
        <dbReference type="Rhea" id="RHEA-COMP:10132"/>
        <dbReference type="Rhea" id="RHEA-COMP:11367"/>
        <dbReference type="Rhea" id="RHEA-COMP:11368"/>
        <dbReference type="ChEBI" id="CHEBI:29950"/>
        <dbReference type="ChEBI" id="CHEBI:82612"/>
        <dbReference type="ChEBI" id="CHEBI:85445"/>
        <dbReference type="ChEBI" id="CHEBI:85448"/>
        <dbReference type="EC" id="2.1.1.63"/>
    </reaction>
</comment>
<dbReference type="InterPro" id="IPR036388">
    <property type="entry name" value="WH-like_DNA-bd_sf"/>
</dbReference>
<dbReference type="GO" id="GO:0032259">
    <property type="term" value="P:methylation"/>
    <property type="evidence" value="ECO:0007669"/>
    <property type="project" value="UniProtKB-KW"/>
</dbReference>
<evidence type="ECO:0000256" key="7">
    <source>
        <dbReference type="ARBA" id="ARBA00022679"/>
    </source>
</evidence>
<dbReference type="EC" id="2.1.1.63" evidence="4"/>
<dbReference type="GO" id="GO:0003908">
    <property type="term" value="F:methylated-DNA-[protein]-cysteine S-methyltransferase activity"/>
    <property type="evidence" value="ECO:0007669"/>
    <property type="project" value="UniProtKB-EC"/>
</dbReference>
<dbReference type="Pfam" id="PF01035">
    <property type="entry name" value="DNA_binding_1"/>
    <property type="match status" value="1"/>
</dbReference>
<evidence type="ECO:0000256" key="5">
    <source>
        <dbReference type="ARBA" id="ARBA00015377"/>
    </source>
</evidence>
<dbReference type="SUPFAM" id="SSF53155">
    <property type="entry name" value="Methylated DNA-protein cysteine methyltransferase domain"/>
    <property type="match status" value="1"/>
</dbReference>
<keyword evidence="8" id="KW-0227">DNA damage</keyword>
<evidence type="ECO:0000313" key="12">
    <source>
        <dbReference type="EMBL" id="AIF25693.1"/>
    </source>
</evidence>
<dbReference type="InterPro" id="IPR036217">
    <property type="entry name" value="MethylDNA_cys_MeTrfase_DNAb"/>
</dbReference>
<keyword evidence="7 12" id="KW-0808">Transferase</keyword>
<dbReference type="Gene3D" id="1.10.10.10">
    <property type="entry name" value="Winged helix-like DNA-binding domain superfamily/Winged helix DNA-binding domain"/>
    <property type="match status" value="1"/>
</dbReference>
<evidence type="ECO:0000256" key="10">
    <source>
        <dbReference type="ARBA" id="ARBA00049348"/>
    </source>
</evidence>
<evidence type="ECO:0000256" key="6">
    <source>
        <dbReference type="ARBA" id="ARBA00022603"/>
    </source>
</evidence>
<name>A0A075IH91_9EURY</name>
<dbReference type="EMBL" id="KF901297">
    <property type="protein sequence ID" value="AIF25693.1"/>
    <property type="molecule type" value="Genomic_DNA"/>
</dbReference>
<dbReference type="PANTHER" id="PTHR46460">
    <property type="entry name" value="METHYLATED-DNA--PROTEIN-CYSTEINE METHYLTRANSFERASE"/>
    <property type="match status" value="1"/>
</dbReference>
<dbReference type="InterPro" id="IPR014048">
    <property type="entry name" value="MethylDNA_cys_MeTrfase_DNA-bd"/>
</dbReference>
<keyword evidence="9" id="KW-0234">DNA repair</keyword>
<accession>A0A075IH91</accession>
<dbReference type="CDD" id="cd06445">
    <property type="entry name" value="ATase"/>
    <property type="match status" value="1"/>
</dbReference>
<evidence type="ECO:0000256" key="2">
    <source>
        <dbReference type="ARBA" id="ARBA00003317"/>
    </source>
</evidence>
<comment type="similarity">
    <text evidence="3">Belongs to the MGMT family.</text>
</comment>
<reference evidence="12" key="1">
    <citation type="journal article" date="2014" name="Genome Biol. Evol.">
        <title>Pangenome evidence for extensive interdomain horizontal transfer affecting lineage core and shell genes in uncultured planktonic thaumarchaeota and euryarchaeota.</title>
        <authorList>
            <person name="Deschamps P."/>
            <person name="Zivanovic Y."/>
            <person name="Moreira D."/>
            <person name="Rodriguez-Valera F."/>
            <person name="Lopez-Garcia P."/>
        </authorList>
    </citation>
    <scope>NUCLEOTIDE SEQUENCE</scope>
</reference>
<organism evidence="12">
    <name type="scientific">uncultured marine group II/III euryarchaeote SAT1000_53_H10</name>
    <dbReference type="NCBI Taxonomy" id="1456590"/>
    <lineage>
        <taxon>Archaea</taxon>
        <taxon>Methanobacteriati</taxon>
        <taxon>Methanobacteriota</taxon>
        <taxon>environmental samples</taxon>
    </lineage>
</organism>
<dbReference type="FunFam" id="1.10.10.10:FF:000214">
    <property type="entry name" value="Methylated-DNA--protein-cysteine methyltransferase"/>
    <property type="match status" value="1"/>
</dbReference>
<keyword evidence="6 12" id="KW-0489">Methyltransferase</keyword>
<evidence type="ECO:0000256" key="3">
    <source>
        <dbReference type="ARBA" id="ARBA00008711"/>
    </source>
</evidence>
<dbReference type="SUPFAM" id="SSF46767">
    <property type="entry name" value="Methylated DNA-protein cysteine methyltransferase, C-terminal domain"/>
    <property type="match status" value="1"/>
</dbReference>
<evidence type="ECO:0000256" key="9">
    <source>
        <dbReference type="ARBA" id="ARBA00023204"/>
    </source>
</evidence>
<dbReference type="AlphaFoldDB" id="A0A075IH91"/>
<proteinExistence type="inferred from homology"/>